<evidence type="ECO:0000256" key="4">
    <source>
        <dbReference type="ARBA" id="ARBA00022676"/>
    </source>
</evidence>
<dbReference type="PRINTS" id="PR02050">
    <property type="entry name" value="B14GALTRFASE"/>
</dbReference>
<dbReference type="UniPathway" id="UPA00378"/>
<evidence type="ECO:0000256" key="5">
    <source>
        <dbReference type="ARBA" id="ARBA00022679"/>
    </source>
</evidence>
<comment type="subcellular location">
    <subcellularLocation>
        <location evidence="1">Membrane</location>
        <topology evidence="1">Single-pass type II membrane protein</topology>
    </subcellularLocation>
</comment>
<keyword evidence="7" id="KW-0735">Signal-anchor</keyword>
<evidence type="ECO:0000259" key="12">
    <source>
        <dbReference type="Pfam" id="PF13733"/>
    </source>
</evidence>
<evidence type="ECO:0008006" key="14">
    <source>
        <dbReference type="Google" id="ProtNLM"/>
    </source>
</evidence>
<dbReference type="Pfam" id="PF02709">
    <property type="entry name" value="Glyco_transf_7C"/>
    <property type="match status" value="1"/>
</dbReference>
<keyword evidence="8" id="KW-1133">Transmembrane helix</keyword>
<dbReference type="Gene3D" id="3.90.550.10">
    <property type="entry name" value="Spore Coat Polysaccharide Biosynthesis Protein SpsA, Chain A"/>
    <property type="match status" value="1"/>
</dbReference>
<feature type="domain" description="Galactosyltransferase C-terminal" evidence="11">
    <location>
        <begin position="88"/>
        <end position="152"/>
    </location>
</feature>
<dbReference type="SUPFAM" id="SSF53448">
    <property type="entry name" value="Nucleotide-diphospho-sugar transferases"/>
    <property type="match status" value="1"/>
</dbReference>
<accession>A0A382X6P9</accession>
<evidence type="ECO:0000256" key="2">
    <source>
        <dbReference type="ARBA" id="ARBA00004922"/>
    </source>
</evidence>
<feature type="domain" description="Galactosyltransferase N-terminal" evidence="12">
    <location>
        <begin position="2"/>
        <end position="81"/>
    </location>
</feature>
<name>A0A382X6P9_9ZZZZ</name>
<keyword evidence="9" id="KW-0472">Membrane</keyword>
<evidence type="ECO:0000259" key="11">
    <source>
        <dbReference type="Pfam" id="PF02709"/>
    </source>
</evidence>
<feature type="non-terminal residue" evidence="13">
    <location>
        <position position="233"/>
    </location>
</feature>
<dbReference type="GO" id="GO:0005975">
    <property type="term" value="P:carbohydrate metabolic process"/>
    <property type="evidence" value="ECO:0007669"/>
    <property type="project" value="InterPro"/>
</dbReference>
<reference evidence="13" key="1">
    <citation type="submission" date="2018-05" db="EMBL/GenBank/DDBJ databases">
        <authorList>
            <person name="Lanie J.A."/>
            <person name="Ng W.-L."/>
            <person name="Kazmierczak K.M."/>
            <person name="Andrzejewski T.M."/>
            <person name="Davidsen T.M."/>
            <person name="Wayne K.J."/>
            <person name="Tettelin H."/>
            <person name="Glass J.I."/>
            <person name="Rusch D."/>
            <person name="Podicherti R."/>
            <person name="Tsui H.-C.T."/>
            <person name="Winkler M.E."/>
        </authorList>
    </citation>
    <scope>NUCLEOTIDE SEQUENCE</scope>
</reference>
<sequence>MGIIVPYRDREDHLKYFVPSIKEYLDECGIPHSIYIIEQGNEKSFNRGKLLNVGYELFKDDCDYVCFHDVDIIPQDSSCDYSTVHRPTHLASRLSKFNYQLVYDEYFGGVTLFTKKHFELINGFSNEYWGWGYEDDDLLHRCKRRGVPLDIVRLGEYKDSDQQNKMVLQFIDKSYIKIVPSQILSDTFKNSFTIQLWLYPSHDLILNETDDYDEYYILFKKYFFNLSFTSGLQ</sequence>
<evidence type="ECO:0000256" key="7">
    <source>
        <dbReference type="ARBA" id="ARBA00022968"/>
    </source>
</evidence>
<dbReference type="InterPro" id="IPR027995">
    <property type="entry name" value="Galactosyl_T_N"/>
</dbReference>
<evidence type="ECO:0000256" key="8">
    <source>
        <dbReference type="ARBA" id="ARBA00022989"/>
    </source>
</evidence>
<dbReference type="InterPro" id="IPR029044">
    <property type="entry name" value="Nucleotide-diphossugar_trans"/>
</dbReference>
<gene>
    <name evidence="13" type="ORF">METZ01_LOCUS419129</name>
</gene>
<evidence type="ECO:0000313" key="13">
    <source>
        <dbReference type="EMBL" id="SVD66275.1"/>
    </source>
</evidence>
<dbReference type="GO" id="GO:0008378">
    <property type="term" value="F:galactosyltransferase activity"/>
    <property type="evidence" value="ECO:0007669"/>
    <property type="project" value="TreeGrafter"/>
</dbReference>
<evidence type="ECO:0000256" key="10">
    <source>
        <dbReference type="ARBA" id="ARBA00023180"/>
    </source>
</evidence>
<dbReference type="AlphaFoldDB" id="A0A382X6P9"/>
<dbReference type="GO" id="GO:0016020">
    <property type="term" value="C:membrane"/>
    <property type="evidence" value="ECO:0007669"/>
    <property type="project" value="UniProtKB-SubCell"/>
</dbReference>
<evidence type="ECO:0000256" key="9">
    <source>
        <dbReference type="ARBA" id="ARBA00023136"/>
    </source>
</evidence>
<dbReference type="GO" id="GO:0005794">
    <property type="term" value="C:Golgi apparatus"/>
    <property type="evidence" value="ECO:0007669"/>
    <property type="project" value="TreeGrafter"/>
</dbReference>
<comment type="similarity">
    <text evidence="3">Belongs to the glycosyltransferase 7 family.</text>
</comment>
<evidence type="ECO:0000256" key="6">
    <source>
        <dbReference type="ARBA" id="ARBA00022692"/>
    </source>
</evidence>
<evidence type="ECO:0000256" key="3">
    <source>
        <dbReference type="ARBA" id="ARBA00005735"/>
    </source>
</evidence>
<keyword evidence="6" id="KW-0812">Transmembrane</keyword>
<evidence type="ECO:0000256" key="1">
    <source>
        <dbReference type="ARBA" id="ARBA00004606"/>
    </source>
</evidence>
<keyword evidence="5" id="KW-0808">Transferase</keyword>
<keyword evidence="4" id="KW-0328">Glycosyltransferase</keyword>
<protein>
    <recommendedName>
        <fullName evidence="14">Galactosyltransferase C-terminal domain-containing protein</fullName>
    </recommendedName>
</protein>
<keyword evidence="10" id="KW-0325">Glycoprotein</keyword>
<dbReference type="Pfam" id="PF13733">
    <property type="entry name" value="Glyco_transf_7N"/>
    <property type="match status" value="1"/>
</dbReference>
<dbReference type="PANTHER" id="PTHR19300">
    <property type="entry name" value="BETA-1,4-GALACTOSYLTRANSFERASE"/>
    <property type="match status" value="1"/>
</dbReference>
<dbReference type="PANTHER" id="PTHR19300:SF57">
    <property type="entry name" value="BETA-1,4-N-ACETYLGALACTOSAMINYLTRANSFERASE"/>
    <property type="match status" value="1"/>
</dbReference>
<comment type="pathway">
    <text evidence="2">Protein modification; protein glycosylation.</text>
</comment>
<proteinExistence type="inferred from homology"/>
<organism evidence="13">
    <name type="scientific">marine metagenome</name>
    <dbReference type="NCBI Taxonomy" id="408172"/>
    <lineage>
        <taxon>unclassified sequences</taxon>
        <taxon>metagenomes</taxon>
        <taxon>ecological metagenomes</taxon>
    </lineage>
</organism>
<dbReference type="EMBL" id="UINC01165082">
    <property type="protein sequence ID" value="SVD66275.1"/>
    <property type="molecule type" value="Genomic_DNA"/>
</dbReference>
<dbReference type="InterPro" id="IPR003859">
    <property type="entry name" value="Galactosyl_T"/>
</dbReference>
<dbReference type="InterPro" id="IPR027791">
    <property type="entry name" value="Galactosyl_T_C"/>
</dbReference>